<dbReference type="RefSeq" id="WP_237230274.1">
    <property type="nucleotide sequence ID" value="NZ_JAKKDV010000001.1"/>
</dbReference>
<dbReference type="CDD" id="cd03801">
    <property type="entry name" value="GT4_PimA-like"/>
    <property type="match status" value="1"/>
</dbReference>
<name>A0ABS9IFR4_9FLAO</name>
<dbReference type="PROSITE" id="PS00867">
    <property type="entry name" value="CPSASE_2"/>
    <property type="match status" value="1"/>
</dbReference>
<feature type="domain" description="Carbamoyl phosphate synthase ATP-binding" evidence="1">
    <location>
        <begin position="83"/>
        <end position="90"/>
    </location>
</feature>
<protein>
    <submittedName>
        <fullName evidence="2">Glycosyltransferase</fullName>
    </submittedName>
</protein>
<accession>A0ABS9IFR4</accession>
<evidence type="ECO:0000259" key="1">
    <source>
        <dbReference type="PROSITE" id="PS00867"/>
    </source>
</evidence>
<dbReference type="InterPro" id="IPR005479">
    <property type="entry name" value="CPAse_ATP-bd"/>
</dbReference>
<gene>
    <name evidence="2" type="ORF">L3X39_03060</name>
</gene>
<evidence type="ECO:0000313" key="2">
    <source>
        <dbReference type="EMBL" id="MCF7559602.1"/>
    </source>
</evidence>
<organism evidence="2 3">
    <name type="scientific">Flaviramulus multivorans</name>
    <dbReference type="NCBI Taxonomy" id="1304750"/>
    <lineage>
        <taxon>Bacteria</taxon>
        <taxon>Pseudomonadati</taxon>
        <taxon>Bacteroidota</taxon>
        <taxon>Flavobacteriia</taxon>
        <taxon>Flavobacteriales</taxon>
        <taxon>Flavobacteriaceae</taxon>
        <taxon>Flaviramulus</taxon>
    </lineage>
</organism>
<keyword evidence="3" id="KW-1185">Reference proteome</keyword>
<reference evidence="2 3" key="1">
    <citation type="submission" date="2022-01" db="EMBL/GenBank/DDBJ databases">
        <title>Draft genome sequence of Sabulilitoribacter multivorans KCTC 32326.</title>
        <authorList>
            <person name="Oh J.-S."/>
        </authorList>
    </citation>
    <scope>NUCLEOTIDE SEQUENCE [LARGE SCALE GENOMIC DNA]</scope>
    <source>
        <strain evidence="2 3">M-M16</strain>
    </source>
</reference>
<dbReference type="Pfam" id="PF00534">
    <property type="entry name" value="Glycos_transf_1"/>
    <property type="match status" value="1"/>
</dbReference>
<proteinExistence type="predicted"/>
<sequence length="359" mass="41507">MKKEYIILQTVAPDYRSKLYYYIKQEFGEAFAVYAGLEYFETTVKTDQSISGFKQIKNHFLFNRTFLIQTGMWKDVIKCKILVMEMNPRIISNWITLIVRKFLNKKTILWGHAWPRSGSQSKTDKLRKIMRGLGDSIIVYTKSQKEELVAAEPHLKVNFAPNALYFKNEMVVGNQNPKEINHLIYVGRLTPLKKPKLLLQAFHKALPNLEDNIKLVFVGDGEERPDLEAYVEKHNLEGKVILTGHISDYSKLAEFYSKALFSVSPGYIGLSVTQSFGFGVPMLVSKTENHSPEIEAVIKNENALFFETDNLESLKNKILGIYQNKQSWMQKREDISNYCKEKYSINAMGNTFIKLFREQ</sequence>
<dbReference type="SUPFAM" id="SSF53756">
    <property type="entry name" value="UDP-Glycosyltransferase/glycogen phosphorylase"/>
    <property type="match status" value="1"/>
</dbReference>
<dbReference type="EMBL" id="JAKKDV010000001">
    <property type="protein sequence ID" value="MCF7559602.1"/>
    <property type="molecule type" value="Genomic_DNA"/>
</dbReference>
<evidence type="ECO:0000313" key="3">
    <source>
        <dbReference type="Proteomes" id="UP001200022"/>
    </source>
</evidence>
<comment type="caution">
    <text evidence="2">The sequence shown here is derived from an EMBL/GenBank/DDBJ whole genome shotgun (WGS) entry which is preliminary data.</text>
</comment>
<dbReference type="Proteomes" id="UP001200022">
    <property type="component" value="Unassembled WGS sequence"/>
</dbReference>
<dbReference type="Gene3D" id="3.40.50.2000">
    <property type="entry name" value="Glycogen Phosphorylase B"/>
    <property type="match status" value="2"/>
</dbReference>
<dbReference type="InterPro" id="IPR001296">
    <property type="entry name" value="Glyco_trans_1"/>
</dbReference>
<dbReference type="PANTHER" id="PTHR12526">
    <property type="entry name" value="GLYCOSYLTRANSFERASE"/>
    <property type="match status" value="1"/>
</dbReference>